<feature type="chain" id="PRO_5007100280" description="Secreted protein" evidence="1">
    <location>
        <begin position="28"/>
        <end position="69"/>
    </location>
</feature>
<proteinExistence type="predicted"/>
<keyword evidence="1" id="KW-0732">Signal</keyword>
<comment type="caution">
    <text evidence="2">The sequence shown here is derived from an EMBL/GenBank/DDBJ whole genome shotgun (WGS) entry which is preliminary data.</text>
</comment>
<name>A0A101M543_PICGL</name>
<dbReference type="EMBL" id="LKAM01000001">
    <property type="protein sequence ID" value="KUM51054.1"/>
    <property type="molecule type" value="Genomic_DNA"/>
</dbReference>
<feature type="signal peptide" evidence="1">
    <location>
        <begin position="1"/>
        <end position="27"/>
    </location>
</feature>
<protein>
    <recommendedName>
        <fullName evidence="3">Secreted protein</fullName>
    </recommendedName>
</protein>
<sequence>MFPNGRYAQPLLYCLFSIFMAWPRTLGQHCLYRHRGARCVRALPWGRELVRVIAGEEKIACLYWEWSSR</sequence>
<accession>A0A101M543</accession>
<reference evidence="2" key="1">
    <citation type="journal article" date="2015" name="Genome Biol. Evol.">
        <title>Organellar Genomes of White Spruce (Picea glauca): Assembly and Annotation.</title>
        <authorList>
            <person name="Jackman S.D."/>
            <person name="Warren R.L."/>
            <person name="Gibb E.A."/>
            <person name="Vandervalk B.P."/>
            <person name="Mohamadi H."/>
            <person name="Chu J."/>
            <person name="Raymond A."/>
            <person name="Pleasance S."/>
            <person name="Coope R."/>
            <person name="Wildung M.R."/>
            <person name="Ritland C.E."/>
            <person name="Bousquet J."/>
            <person name="Jones S.J."/>
            <person name="Bohlmann J."/>
            <person name="Birol I."/>
        </authorList>
    </citation>
    <scope>NUCLEOTIDE SEQUENCE [LARGE SCALE GENOMIC DNA]</scope>
    <source>
        <tissue evidence="2">Flushing bud</tissue>
    </source>
</reference>
<evidence type="ECO:0008006" key="3">
    <source>
        <dbReference type="Google" id="ProtNLM"/>
    </source>
</evidence>
<evidence type="ECO:0000313" key="2">
    <source>
        <dbReference type="EMBL" id="KUM51054.1"/>
    </source>
</evidence>
<gene>
    <name evidence="2" type="ORF">ABT39_MTgene900</name>
</gene>
<keyword evidence="2" id="KW-0496">Mitochondrion</keyword>
<organism evidence="2">
    <name type="scientific">Picea glauca</name>
    <name type="common">White spruce</name>
    <name type="synonym">Pinus glauca</name>
    <dbReference type="NCBI Taxonomy" id="3330"/>
    <lineage>
        <taxon>Eukaryota</taxon>
        <taxon>Viridiplantae</taxon>
        <taxon>Streptophyta</taxon>
        <taxon>Embryophyta</taxon>
        <taxon>Tracheophyta</taxon>
        <taxon>Spermatophyta</taxon>
        <taxon>Pinopsida</taxon>
        <taxon>Pinidae</taxon>
        <taxon>Conifers I</taxon>
        <taxon>Pinales</taxon>
        <taxon>Pinaceae</taxon>
        <taxon>Picea</taxon>
    </lineage>
</organism>
<evidence type="ECO:0000256" key="1">
    <source>
        <dbReference type="SAM" id="SignalP"/>
    </source>
</evidence>
<dbReference type="AlphaFoldDB" id="A0A101M543"/>
<geneLocation type="mitochondrion" evidence="2"/>